<dbReference type="PANTHER" id="PTHR30035">
    <property type="entry name" value="LIPOPROTEIN VACJ-RELATED"/>
    <property type="match status" value="1"/>
</dbReference>
<protein>
    <submittedName>
        <fullName evidence="5">Phospholipid-binding lipoprotein MlaA</fullName>
    </submittedName>
</protein>
<keyword evidence="5" id="KW-0449">Lipoprotein</keyword>
<dbReference type="Pfam" id="PF04333">
    <property type="entry name" value="MlaA"/>
    <property type="match status" value="1"/>
</dbReference>
<dbReference type="PANTHER" id="PTHR30035:SF3">
    <property type="entry name" value="INTERMEMBRANE PHOSPHOLIPID TRANSPORT SYSTEM LIPOPROTEIN MLAA"/>
    <property type="match status" value="1"/>
</dbReference>
<evidence type="ECO:0000313" key="5">
    <source>
        <dbReference type="EMBL" id="PXX79482.1"/>
    </source>
</evidence>
<keyword evidence="6" id="KW-1185">Reference proteome</keyword>
<name>A0A318KS96_9NEIS</name>
<comment type="caution">
    <text evidence="5">The sequence shown here is derived from an EMBL/GenBank/DDBJ whole genome shotgun (WGS) entry which is preliminary data.</text>
</comment>
<dbReference type="PRINTS" id="PR01805">
    <property type="entry name" value="VACJLIPOPROT"/>
</dbReference>
<evidence type="ECO:0000313" key="6">
    <source>
        <dbReference type="Proteomes" id="UP000247555"/>
    </source>
</evidence>
<evidence type="ECO:0000256" key="1">
    <source>
        <dbReference type="ARBA" id="ARBA00010634"/>
    </source>
</evidence>
<feature type="chain" id="PRO_5016267243" evidence="4">
    <location>
        <begin position="35"/>
        <end position="260"/>
    </location>
</feature>
<evidence type="ECO:0000256" key="2">
    <source>
        <dbReference type="ARBA" id="ARBA00022729"/>
    </source>
</evidence>
<reference evidence="5 6" key="1">
    <citation type="submission" date="2018-05" db="EMBL/GenBank/DDBJ databases">
        <title>Genomic Encyclopedia of Type Strains, Phase IV (KMG-IV): sequencing the most valuable type-strain genomes for metagenomic binning, comparative biology and taxonomic classification.</title>
        <authorList>
            <person name="Goeker M."/>
        </authorList>
    </citation>
    <scope>NUCLEOTIDE SEQUENCE [LARGE SCALE GENOMIC DNA]</scope>
    <source>
        <strain evidence="5 6">DSM 29661</strain>
    </source>
</reference>
<dbReference type="PROSITE" id="PS51257">
    <property type="entry name" value="PROKAR_LIPOPROTEIN"/>
    <property type="match status" value="1"/>
</dbReference>
<accession>A0A318KS96</accession>
<feature type="region of interest" description="Disordered" evidence="3">
    <location>
        <begin position="239"/>
        <end position="260"/>
    </location>
</feature>
<keyword evidence="2 4" id="KW-0732">Signal</keyword>
<comment type="similarity">
    <text evidence="1">Belongs to the MlaA family.</text>
</comment>
<organism evidence="5 6">
    <name type="scientific">Rivihabitans pingtungensis</name>
    <dbReference type="NCBI Taxonomy" id="1054498"/>
    <lineage>
        <taxon>Bacteria</taxon>
        <taxon>Pseudomonadati</taxon>
        <taxon>Pseudomonadota</taxon>
        <taxon>Betaproteobacteria</taxon>
        <taxon>Neisseriales</taxon>
        <taxon>Aquaspirillaceae</taxon>
        <taxon>Rivihabitans</taxon>
    </lineage>
</organism>
<dbReference type="AlphaFoldDB" id="A0A318KS96"/>
<feature type="signal peptide" evidence="4">
    <location>
        <begin position="1"/>
        <end position="34"/>
    </location>
</feature>
<evidence type="ECO:0000256" key="4">
    <source>
        <dbReference type="SAM" id="SignalP"/>
    </source>
</evidence>
<dbReference type="InterPro" id="IPR007428">
    <property type="entry name" value="MlaA"/>
</dbReference>
<proteinExistence type="inferred from homology"/>
<dbReference type="EMBL" id="QJKI01000006">
    <property type="protein sequence ID" value="PXX79482.1"/>
    <property type="molecule type" value="Genomic_DNA"/>
</dbReference>
<dbReference type="GO" id="GO:0016020">
    <property type="term" value="C:membrane"/>
    <property type="evidence" value="ECO:0007669"/>
    <property type="project" value="InterPro"/>
</dbReference>
<evidence type="ECO:0000256" key="3">
    <source>
        <dbReference type="SAM" id="MobiDB-lite"/>
    </source>
</evidence>
<dbReference type="Proteomes" id="UP000247555">
    <property type="component" value="Unassembled WGS sequence"/>
</dbReference>
<dbReference type="GO" id="GO:0120010">
    <property type="term" value="P:intermembrane phospholipid transfer"/>
    <property type="evidence" value="ECO:0007669"/>
    <property type="project" value="TreeGrafter"/>
</dbReference>
<gene>
    <name evidence="5" type="ORF">DFR34_106118</name>
</gene>
<sequence>MEWKTLFAHRDPRRARRVLPALLAVSLLAGCAAATPQNRFDPYEAANRKVHAFNDVVDRAALQPLARGYRAVTPEPARAAVSNVFGNLEDVVSVVNHLLQGQFARASSDLMRVALNSTLGLGGLIDIATPAGLPSYKTGFGETLGRWGYQNSAYVVLPLLGPSTVRDTVGRAADIASNPRTYLLPEPADANVATGVNLLSQRANALELTDAADEAALDKYSFTRDAYLQYRRTRIGAADSPAMNDEPSIDALVPPEAPAK</sequence>